<evidence type="ECO:0000313" key="2">
    <source>
        <dbReference type="EMBL" id="RDB65031.1"/>
    </source>
</evidence>
<gene>
    <name evidence="2" type="ORF">C1876_16470</name>
    <name evidence="3" type="ORF">DMP09_05370</name>
</gene>
<dbReference type="InterPro" id="IPR001387">
    <property type="entry name" value="Cro/C1-type_HTH"/>
</dbReference>
<reference evidence="2 4" key="1">
    <citation type="journal article" date="2018" name="Elife">
        <title>Discovery and characterization of a prevalent human gut bacterial enzyme sufficient for the inactivation of a family of plant toxins.</title>
        <authorList>
            <person name="Koppel N."/>
            <person name="Bisanz J.E."/>
            <person name="Pandelia M.E."/>
            <person name="Turnbaugh P.J."/>
            <person name="Balskus E.P."/>
        </authorList>
    </citation>
    <scope>NUCLEOTIDE SEQUENCE [LARGE SCALE GENOMIC DNA]</scope>
    <source>
        <strain evidence="2 4">DSM 16107</strain>
    </source>
</reference>
<evidence type="ECO:0000313" key="3">
    <source>
        <dbReference type="EMBL" id="RNM42362.1"/>
    </source>
</evidence>
<feature type="domain" description="HTH cro/C1-type" evidence="1">
    <location>
        <begin position="14"/>
        <end position="69"/>
    </location>
</feature>
<dbReference type="SMART" id="SM00530">
    <property type="entry name" value="HTH_XRE"/>
    <property type="match status" value="1"/>
</dbReference>
<dbReference type="Pfam" id="PF01381">
    <property type="entry name" value="HTH_3"/>
    <property type="match status" value="1"/>
</dbReference>
<dbReference type="SUPFAM" id="SSF47413">
    <property type="entry name" value="lambda repressor-like DNA-binding domains"/>
    <property type="match status" value="1"/>
</dbReference>
<reference evidence="3" key="3">
    <citation type="journal article" date="2019" name="Microbiol. Resour. Announc.">
        <title>Draft Genome Sequences of Type Strains of Gordonibacter faecihominis, Paraeggerthella hongkongensis, Parvibacter caecicola,Slackia equolifaciens, Slackia faecicanis, and Slackia isoflavoniconvertens.</title>
        <authorList>
            <person name="Danylec N."/>
            <person name="Stoll D.A."/>
            <person name="Dotsch A."/>
            <person name="Huch M."/>
        </authorList>
    </citation>
    <scope>NUCLEOTIDE SEQUENCE</scope>
    <source>
        <strain evidence="3">DSM 16107</strain>
    </source>
</reference>
<dbReference type="EMBL" id="QICC01000014">
    <property type="protein sequence ID" value="RNM42362.1"/>
    <property type="molecule type" value="Genomic_DNA"/>
</dbReference>
<name>A0A3N0J195_9ACTN</name>
<organism evidence="3 5">
    <name type="scientific">Eggerthella sinensis</name>
    <dbReference type="NCBI Taxonomy" id="242230"/>
    <lineage>
        <taxon>Bacteria</taxon>
        <taxon>Bacillati</taxon>
        <taxon>Actinomycetota</taxon>
        <taxon>Coriobacteriia</taxon>
        <taxon>Eggerthellales</taxon>
        <taxon>Eggerthellaceae</taxon>
        <taxon>Eggerthella</taxon>
    </lineage>
</organism>
<dbReference type="Proteomes" id="UP000253817">
    <property type="component" value="Unassembled WGS sequence"/>
</dbReference>
<evidence type="ECO:0000313" key="4">
    <source>
        <dbReference type="Proteomes" id="UP000253817"/>
    </source>
</evidence>
<dbReference type="CDD" id="cd00093">
    <property type="entry name" value="HTH_XRE"/>
    <property type="match status" value="1"/>
</dbReference>
<reference evidence="5" key="2">
    <citation type="submission" date="2018-05" db="EMBL/GenBank/DDBJ databases">
        <title>Genome Sequencing of selected type strains of the family Eggerthellaceae.</title>
        <authorList>
            <person name="Danylec N."/>
            <person name="Stoll D.A."/>
            <person name="Doetsch A."/>
            <person name="Huch M."/>
        </authorList>
    </citation>
    <scope>NUCLEOTIDE SEQUENCE [LARGE SCALE GENOMIC DNA]</scope>
    <source>
        <strain evidence="5">DSM 16107</strain>
    </source>
</reference>
<dbReference type="RefSeq" id="WP_114547805.1">
    <property type="nucleotide sequence ID" value="NZ_PPTT01000044.1"/>
</dbReference>
<dbReference type="InterPro" id="IPR010982">
    <property type="entry name" value="Lambda_DNA-bd_dom_sf"/>
</dbReference>
<dbReference type="EMBL" id="PPTT01000044">
    <property type="protein sequence ID" value="RDB65031.1"/>
    <property type="molecule type" value="Genomic_DNA"/>
</dbReference>
<accession>A0A3N0J195</accession>
<dbReference type="GO" id="GO:0003677">
    <property type="term" value="F:DNA binding"/>
    <property type="evidence" value="ECO:0007669"/>
    <property type="project" value="InterPro"/>
</dbReference>
<dbReference type="OrthoDB" id="9156632at2"/>
<protein>
    <recommendedName>
        <fullName evidence="1">HTH cro/C1-type domain-containing protein</fullName>
    </recommendedName>
</protein>
<keyword evidence="4" id="KW-1185">Reference proteome</keyword>
<evidence type="ECO:0000259" key="1">
    <source>
        <dbReference type="PROSITE" id="PS50943"/>
    </source>
</evidence>
<dbReference type="PROSITE" id="PS50943">
    <property type="entry name" value="HTH_CROC1"/>
    <property type="match status" value="1"/>
</dbReference>
<evidence type="ECO:0000313" key="5">
    <source>
        <dbReference type="Proteomes" id="UP000270112"/>
    </source>
</evidence>
<proteinExistence type="predicted"/>
<dbReference type="AlphaFoldDB" id="A0A3N0J195"/>
<sequence>MDSEVFAREVGRLIRKRRKALGLTQSMLSQMTGTSRRYLVSLELGESPGVRIDTLCRVFTALGMTISISVEEYDESAEQSERDRPSLLSENRFADDKESYVHAFEHMVENLGRPIA</sequence>
<dbReference type="Proteomes" id="UP000270112">
    <property type="component" value="Unassembled WGS sequence"/>
</dbReference>
<comment type="caution">
    <text evidence="3">The sequence shown here is derived from an EMBL/GenBank/DDBJ whole genome shotgun (WGS) entry which is preliminary data.</text>
</comment>
<dbReference type="Gene3D" id="1.10.260.40">
    <property type="entry name" value="lambda repressor-like DNA-binding domains"/>
    <property type="match status" value="1"/>
</dbReference>